<reference evidence="2 3" key="1">
    <citation type="submission" date="2020-10" db="EMBL/GenBank/DDBJ databases">
        <title>The Coptis chinensis genome and diversification of protoberbering-type alkaloids.</title>
        <authorList>
            <person name="Wang B."/>
            <person name="Shu S."/>
            <person name="Song C."/>
            <person name="Liu Y."/>
        </authorList>
    </citation>
    <scope>NUCLEOTIDE SEQUENCE [LARGE SCALE GENOMIC DNA]</scope>
    <source>
        <strain evidence="2">HL-2020</strain>
        <tissue evidence="2">Leaf</tissue>
    </source>
</reference>
<dbReference type="OrthoDB" id="1929227at2759"/>
<dbReference type="AlphaFoldDB" id="A0A835MG29"/>
<comment type="caution">
    <text evidence="2">The sequence shown here is derived from an EMBL/GenBank/DDBJ whole genome shotgun (WGS) entry which is preliminary data.</text>
</comment>
<dbReference type="Proteomes" id="UP000631114">
    <property type="component" value="Unassembled WGS sequence"/>
</dbReference>
<dbReference type="CDD" id="cd00299">
    <property type="entry name" value="GST_C_family"/>
    <property type="match status" value="1"/>
</dbReference>
<organism evidence="2 3">
    <name type="scientific">Coptis chinensis</name>
    <dbReference type="NCBI Taxonomy" id="261450"/>
    <lineage>
        <taxon>Eukaryota</taxon>
        <taxon>Viridiplantae</taxon>
        <taxon>Streptophyta</taxon>
        <taxon>Embryophyta</taxon>
        <taxon>Tracheophyta</taxon>
        <taxon>Spermatophyta</taxon>
        <taxon>Magnoliopsida</taxon>
        <taxon>Ranunculales</taxon>
        <taxon>Ranunculaceae</taxon>
        <taxon>Coptidoideae</taxon>
        <taxon>Coptis</taxon>
    </lineage>
</organism>
<dbReference type="PANTHER" id="PTHR45374:SF1">
    <property type="entry name" value="GLUTATHIONE S-TRANSFERASE TCHQD"/>
    <property type="match status" value="1"/>
</dbReference>
<accession>A0A835MG29</accession>
<dbReference type="PROSITE" id="PS50405">
    <property type="entry name" value="GST_CTER"/>
    <property type="match status" value="1"/>
</dbReference>
<dbReference type="PANTHER" id="PTHR45374">
    <property type="entry name" value="GLUTATHIONE S-TRANSFERASE TCHQD"/>
    <property type="match status" value="1"/>
</dbReference>
<proteinExistence type="predicted"/>
<keyword evidence="3" id="KW-1185">Reference proteome</keyword>
<dbReference type="Gene3D" id="1.20.1050.10">
    <property type="match status" value="1"/>
</dbReference>
<dbReference type="InterPro" id="IPR044617">
    <property type="entry name" value="TCHQD"/>
</dbReference>
<dbReference type="GO" id="GO:0004364">
    <property type="term" value="F:glutathione transferase activity"/>
    <property type="evidence" value="ECO:0007669"/>
    <property type="project" value="InterPro"/>
</dbReference>
<gene>
    <name evidence="2" type="ORF">IFM89_031672</name>
</gene>
<name>A0A835MG29_9MAGN</name>
<dbReference type="EMBL" id="JADFTS010000002">
    <property type="protein sequence ID" value="KAF9622466.1"/>
    <property type="molecule type" value="Genomic_DNA"/>
</dbReference>
<evidence type="ECO:0000313" key="3">
    <source>
        <dbReference type="Proteomes" id="UP000631114"/>
    </source>
</evidence>
<evidence type="ECO:0000259" key="1">
    <source>
        <dbReference type="PROSITE" id="PS50405"/>
    </source>
</evidence>
<dbReference type="Pfam" id="PF13410">
    <property type="entry name" value="GST_C_2"/>
    <property type="match status" value="1"/>
</dbReference>
<protein>
    <recommendedName>
        <fullName evidence="1">GST C-terminal domain-containing protein</fullName>
    </recommendedName>
</protein>
<feature type="domain" description="GST C-terminal" evidence="1">
    <location>
        <begin position="1"/>
        <end position="129"/>
    </location>
</feature>
<evidence type="ECO:0000313" key="2">
    <source>
        <dbReference type="EMBL" id="KAF9622466.1"/>
    </source>
</evidence>
<sequence length="164" mass="18254">MAESPDLASVYHLKLKDAYDTADKLKDPDALKESEEQLVQLLGKVEVQLNETYYLVGDEFSMADVMLIPLLALIELLGLEVDYILAYGTGLAHEEVESELSEIKSPQSTIHQPSFARVWLAHEEVESELSNRISSSTIHRPSLAGYGNDSLPALRSFELLFGNM</sequence>
<dbReference type="SUPFAM" id="SSF47616">
    <property type="entry name" value="GST C-terminal domain-like"/>
    <property type="match status" value="1"/>
</dbReference>
<dbReference type="InterPro" id="IPR010987">
    <property type="entry name" value="Glutathione-S-Trfase_C-like"/>
</dbReference>
<dbReference type="InterPro" id="IPR036282">
    <property type="entry name" value="Glutathione-S-Trfase_C_sf"/>
</dbReference>